<proteinExistence type="predicted"/>
<sequence length="149" mass="16606">MRNVWRYSLMEKSPNGWDVIEINTTPITLSEDVHSSGDVWPYSDSHTSPTGCIMSGEMEEPANFLPNYIGYLVHKWGYRSEDAPLRRKIGASGSSGPTIVSSSPSSSSNESDSSFANLKHVTKRLRDHIVSSLYVLEVEKSVKALEKDR</sequence>
<dbReference type="Proteomes" id="UP001396334">
    <property type="component" value="Unassembled WGS sequence"/>
</dbReference>
<reference evidence="2 3" key="1">
    <citation type="journal article" date="2024" name="G3 (Bethesda)">
        <title>Genome assembly of Hibiscus sabdariffa L. provides insights into metabolisms of medicinal natural products.</title>
        <authorList>
            <person name="Kim T."/>
        </authorList>
    </citation>
    <scope>NUCLEOTIDE SEQUENCE [LARGE SCALE GENOMIC DNA]</scope>
    <source>
        <strain evidence="2">TK-2024</strain>
        <tissue evidence="2">Old leaves</tissue>
    </source>
</reference>
<keyword evidence="3" id="KW-1185">Reference proteome</keyword>
<organism evidence="2 3">
    <name type="scientific">Hibiscus sabdariffa</name>
    <name type="common">roselle</name>
    <dbReference type="NCBI Taxonomy" id="183260"/>
    <lineage>
        <taxon>Eukaryota</taxon>
        <taxon>Viridiplantae</taxon>
        <taxon>Streptophyta</taxon>
        <taxon>Embryophyta</taxon>
        <taxon>Tracheophyta</taxon>
        <taxon>Spermatophyta</taxon>
        <taxon>Magnoliopsida</taxon>
        <taxon>eudicotyledons</taxon>
        <taxon>Gunneridae</taxon>
        <taxon>Pentapetalae</taxon>
        <taxon>rosids</taxon>
        <taxon>malvids</taxon>
        <taxon>Malvales</taxon>
        <taxon>Malvaceae</taxon>
        <taxon>Malvoideae</taxon>
        <taxon>Hibiscus</taxon>
    </lineage>
</organism>
<evidence type="ECO:0000313" key="3">
    <source>
        <dbReference type="Proteomes" id="UP001396334"/>
    </source>
</evidence>
<protein>
    <submittedName>
        <fullName evidence="2">Uncharacterized protein</fullName>
    </submittedName>
</protein>
<feature type="compositionally biased region" description="Low complexity" evidence="1">
    <location>
        <begin position="92"/>
        <end position="114"/>
    </location>
</feature>
<evidence type="ECO:0000313" key="2">
    <source>
        <dbReference type="EMBL" id="KAK9042311.1"/>
    </source>
</evidence>
<evidence type="ECO:0000256" key="1">
    <source>
        <dbReference type="SAM" id="MobiDB-lite"/>
    </source>
</evidence>
<gene>
    <name evidence="2" type="ORF">V6N11_017388</name>
</gene>
<dbReference type="EMBL" id="JBBPBN010000004">
    <property type="protein sequence ID" value="KAK9042311.1"/>
    <property type="molecule type" value="Genomic_DNA"/>
</dbReference>
<comment type="caution">
    <text evidence="2">The sequence shown here is derived from an EMBL/GenBank/DDBJ whole genome shotgun (WGS) entry which is preliminary data.</text>
</comment>
<feature type="region of interest" description="Disordered" evidence="1">
    <location>
        <begin position="87"/>
        <end position="114"/>
    </location>
</feature>
<accession>A0ABR2TXV5</accession>
<name>A0ABR2TXV5_9ROSI</name>